<reference evidence="3 4" key="1">
    <citation type="submission" date="2021-01" db="EMBL/GenBank/DDBJ databases">
        <title>Actinoplanes sp. nov. LDG1-01 isolated from lichen.</title>
        <authorList>
            <person name="Saeng-In P."/>
            <person name="Phongsopitanun W."/>
            <person name="Kanchanasin P."/>
            <person name="Yuki M."/>
            <person name="Kudo T."/>
            <person name="Ohkuma M."/>
            <person name="Tanasupawat S."/>
        </authorList>
    </citation>
    <scope>NUCLEOTIDE SEQUENCE [LARGE SCALE GENOMIC DNA]</scope>
    <source>
        <strain evidence="3 4">LDG1-01</strain>
    </source>
</reference>
<keyword evidence="4" id="KW-1185">Reference proteome</keyword>
<dbReference type="PANTHER" id="PTHR43625">
    <property type="entry name" value="AFLATOXIN B1 ALDEHYDE REDUCTASE"/>
    <property type="match status" value="1"/>
</dbReference>
<evidence type="ECO:0000256" key="1">
    <source>
        <dbReference type="ARBA" id="ARBA00023002"/>
    </source>
</evidence>
<sequence length="253" mass="26894">MGRIGFGAMQLPTGAEQRESSAAVLRRAVELGVPLIDTAYLYGGGANEELVAAALHPYGETLVTTKVGVSGSGQLSDWRLDGRPESLRRQVDGCLRRLRVERIALLQLHRIDPEVPLADQVGTLAELVTEGKAERLGLSEVSVDELAAARSITGIASVQNRYNLIDRTHEPVLRACEEAGILFMPWRPLAHDGGAVAEVAAEVGATPAQVALAWLLARSPVVLPIPGTASLAHLAENVAAESVRLSPEQVARL</sequence>
<dbReference type="PANTHER" id="PTHR43625:SF40">
    <property type="entry name" value="ALDO-KETO REDUCTASE YAKC [NADP(+)]"/>
    <property type="match status" value="1"/>
</dbReference>
<dbReference type="PRINTS" id="PR00069">
    <property type="entry name" value="ALDKETRDTASE"/>
</dbReference>
<evidence type="ECO:0000313" key="4">
    <source>
        <dbReference type="Proteomes" id="UP000598996"/>
    </source>
</evidence>
<protein>
    <submittedName>
        <fullName evidence="3">Aldo/keto reductase</fullName>
    </submittedName>
</protein>
<dbReference type="EMBL" id="JAENHO010000008">
    <property type="protein sequence ID" value="MBL7258378.1"/>
    <property type="molecule type" value="Genomic_DNA"/>
</dbReference>
<keyword evidence="1" id="KW-0560">Oxidoreductase</keyword>
<dbReference type="InterPro" id="IPR020471">
    <property type="entry name" value="AKR"/>
</dbReference>
<dbReference type="CDD" id="cd19088">
    <property type="entry name" value="AKR_AKR13B1"/>
    <property type="match status" value="1"/>
</dbReference>
<gene>
    <name evidence="3" type="ORF">JKJ07_29120</name>
</gene>
<dbReference type="SUPFAM" id="SSF51430">
    <property type="entry name" value="NAD(P)-linked oxidoreductase"/>
    <property type="match status" value="1"/>
</dbReference>
<comment type="caution">
    <text evidence="3">The sequence shown here is derived from an EMBL/GenBank/DDBJ whole genome shotgun (WGS) entry which is preliminary data.</text>
</comment>
<proteinExistence type="predicted"/>
<evidence type="ECO:0000259" key="2">
    <source>
        <dbReference type="Pfam" id="PF00248"/>
    </source>
</evidence>
<dbReference type="InterPro" id="IPR023210">
    <property type="entry name" value="NADP_OxRdtase_dom"/>
</dbReference>
<organism evidence="3 4">
    <name type="scientific">Paractinoplanes lichenicola</name>
    <dbReference type="NCBI Taxonomy" id="2802976"/>
    <lineage>
        <taxon>Bacteria</taxon>
        <taxon>Bacillati</taxon>
        <taxon>Actinomycetota</taxon>
        <taxon>Actinomycetes</taxon>
        <taxon>Micromonosporales</taxon>
        <taxon>Micromonosporaceae</taxon>
        <taxon>Paractinoplanes</taxon>
    </lineage>
</organism>
<name>A0ABS1VV88_9ACTN</name>
<dbReference type="InterPro" id="IPR036812">
    <property type="entry name" value="NAD(P)_OxRdtase_dom_sf"/>
</dbReference>
<dbReference type="Pfam" id="PF00248">
    <property type="entry name" value="Aldo_ket_red"/>
    <property type="match status" value="2"/>
</dbReference>
<feature type="domain" description="NADP-dependent oxidoreductase" evidence="2">
    <location>
        <begin position="3"/>
        <end position="191"/>
    </location>
</feature>
<dbReference type="Proteomes" id="UP000598996">
    <property type="component" value="Unassembled WGS sequence"/>
</dbReference>
<evidence type="ECO:0000313" key="3">
    <source>
        <dbReference type="EMBL" id="MBL7258378.1"/>
    </source>
</evidence>
<accession>A0ABS1VV88</accession>
<dbReference type="Gene3D" id="3.20.20.100">
    <property type="entry name" value="NADP-dependent oxidoreductase domain"/>
    <property type="match status" value="1"/>
</dbReference>
<feature type="domain" description="NADP-dependent oxidoreductase" evidence="2">
    <location>
        <begin position="196"/>
        <end position="253"/>
    </location>
</feature>
<dbReference type="InterPro" id="IPR050791">
    <property type="entry name" value="Aldo-Keto_reductase"/>
</dbReference>